<keyword evidence="7 14" id="KW-0862">Zinc</keyword>
<evidence type="ECO:0000256" key="1">
    <source>
        <dbReference type="ARBA" id="ARBA00004477"/>
    </source>
</evidence>
<evidence type="ECO:0000259" key="17">
    <source>
        <dbReference type="Pfam" id="PF16491"/>
    </source>
</evidence>
<dbReference type="InterPro" id="IPR001915">
    <property type="entry name" value="Peptidase_M48"/>
</dbReference>
<dbReference type="Proteomes" id="UP000000561">
    <property type="component" value="Chromosome 20"/>
</dbReference>
<dbReference type="InterPro" id="IPR027057">
    <property type="entry name" value="CAXX_Prtase_1"/>
</dbReference>
<feature type="active site" description="Proton donor" evidence="13">
    <location>
        <position position="403"/>
    </location>
</feature>
<comment type="function">
    <text evidence="15">Proteolytically removes the C-terminal three residues of farnesylated proteins.</text>
</comment>
<evidence type="ECO:0000313" key="19">
    <source>
        <dbReference type="Proteomes" id="UP000000561"/>
    </source>
</evidence>
<evidence type="ECO:0000256" key="2">
    <source>
        <dbReference type="ARBA" id="ARBA00022670"/>
    </source>
</evidence>
<dbReference type="GO" id="GO:0071586">
    <property type="term" value="P:CAAX-box protein processing"/>
    <property type="evidence" value="ECO:0000318"/>
    <property type="project" value="GO_Central"/>
</dbReference>
<dbReference type="AlphaFoldDB" id="A0A0D1BVN8"/>
<organism evidence="18 19">
    <name type="scientific">Mycosarcoma maydis</name>
    <name type="common">Corn smut fungus</name>
    <name type="synonym">Ustilago maydis</name>
    <dbReference type="NCBI Taxonomy" id="5270"/>
    <lineage>
        <taxon>Eukaryota</taxon>
        <taxon>Fungi</taxon>
        <taxon>Dikarya</taxon>
        <taxon>Basidiomycota</taxon>
        <taxon>Ustilaginomycotina</taxon>
        <taxon>Ustilaginomycetes</taxon>
        <taxon>Ustilaginales</taxon>
        <taxon>Ustilaginaceae</taxon>
        <taxon>Mycosarcoma</taxon>
    </lineage>
</organism>
<keyword evidence="3 15" id="KW-0812">Transmembrane</keyword>
<evidence type="ECO:0000256" key="8">
    <source>
        <dbReference type="ARBA" id="ARBA00022989"/>
    </source>
</evidence>
<feature type="domain" description="Peptidase M48" evidence="16">
    <location>
        <begin position="231"/>
        <end position="488"/>
    </location>
</feature>
<evidence type="ECO:0000259" key="16">
    <source>
        <dbReference type="Pfam" id="PF01435"/>
    </source>
</evidence>
<evidence type="ECO:0000256" key="11">
    <source>
        <dbReference type="ARBA" id="ARBA00044456"/>
    </source>
</evidence>
<dbReference type="FunCoup" id="A0A0D1BVN8">
    <property type="interactions" value="561"/>
</dbReference>
<feature type="binding site" evidence="14">
    <location>
        <position position="306"/>
    </location>
    <ligand>
        <name>Zn(2+)</name>
        <dbReference type="ChEBI" id="CHEBI:29105"/>
        <note>catalytic</note>
    </ligand>
</feature>
<feature type="domain" description="CAAX prenyl protease 1 N-terminal" evidence="17">
    <location>
        <begin position="45"/>
        <end position="227"/>
    </location>
</feature>
<keyword evidence="9 15" id="KW-0482">Metalloprotease</keyword>
<comment type="catalytic activity">
    <reaction evidence="11 15">
        <text>Hydrolyzes the peptide bond -P2-(S-farnesyl or geranylgeranyl)C-P1'-P2'-P3'-COOH where P1' and P2' are amino acids with aliphatic side chains and P3' is any C-terminal residue.</text>
        <dbReference type="EC" id="3.4.24.84"/>
    </reaction>
</comment>
<dbReference type="EC" id="3.4.24.84" evidence="15"/>
<dbReference type="Pfam" id="PF16491">
    <property type="entry name" value="Peptidase_M48_N"/>
    <property type="match status" value="1"/>
</dbReference>
<feature type="transmembrane region" description="Helical" evidence="15">
    <location>
        <begin position="170"/>
        <end position="191"/>
    </location>
</feature>
<name>A0A0D1BVN8_MYCMD</name>
<dbReference type="OrthoDB" id="360839at2759"/>
<dbReference type="VEuPathDB" id="FungiDB:UMAG_05800"/>
<evidence type="ECO:0000256" key="12">
    <source>
        <dbReference type="ARBA" id="ARBA00060927"/>
    </source>
</evidence>
<evidence type="ECO:0000256" key="15">
    <source>
        <dbReference type="RuleBase" id="RU366005"/>
    </source>
</evidence>
<feature type="transmembrane region" description="Helical" evidence="15">
    <location>
        <begin position="197"/>
        <end position="217"/>
    </location>
</feature>
<feature type="binding site" evidence="14">
    <location>
        <position position="302"/>
    </location>
    <ligand>
        <name>Zn(2+)</name>
        <dbReference type="ChEBI" id="CHEBI:29105"/>
        <note>catalytic</note>
    </ligand>
</feature>
<evidence type="ECO:0000256" key="6">
    <source>
        <dbReference type="ARBA" id="ARBA00022824"/>
    </source>
</evidence>
<keyword evidence="2 15" id="KW-0645">Protease</keyword>
<protein>
    <recommendedName>
        <fullName evidence="15">CAAX prenyl protease</fullName>
        <ecNumber evidence="15">3.4.24.84</ecNumber>
    </recommendedName>
</protein>
<evidence type="ECO:0000256" key="13">
    <source>
        <dbReference type="PIRSR" id="PIRSR627057-1"/>
    </source>
</evidence>
<dbReference type="KEGG" id="uma:UMAG_05800"/>
<feature type="active site" evidence="13">
    <location>
        <position position="303"/>
    </location>
</feature>
<dbReference type="Pfam" id="PF01435">
    <property type="entry name" value="Peptidase_M48"/>
    <property type="match status" value="1"/>
</dbReference>
<evidence type="ECO:0000256" key="9">
    <source>
        <dbReference type="ARBA" id="ARBA00023049"/>
    </source>
</evidence>
<dbReference type="FunFam" id="3.30.2010.10:FF:000002">
    <property type="entry name" value="CAAX prenyl protease"/>
    <property type="match status" value="1"/>
</dbReference>
<evidence type="ECO:0000256" key="3">
    <source>
        <dbReference type="ARBA" id="ARBA00022692"/>
    </source>
</evidence>
<evidence type="ECO:0000256" key="10">
    <source>
        <dbReference type="ARBA" id="ARBA00023136"/>
    </source>
</evidence>
<sequence length="497" mass="56226">MLSLVQDKIAFLQSALDDPAIQWKKLVLALLWLVYAFETLLSLRQYRLYSLETPPATLASHVDLDTFKKSQVYGRDKARFGFFSSAVSQLISVALVHYDIYAWSWTLAGTILTHFGQSDSEIPRSIVWMVIMFVIREVPGMPLTLYRNFVIEERHGFNKMTIRTFVTDTLKEWMLGFVIGVPLISALLWIIRWAGSAFVSYVVVFLFSFQMIAMVLYPTVIQPLFNKLTPLPQGALRDRVVALATSLKFPLKHIYVIDGSKRSSHSNAYFFGVIPGGNKHIVIFDTLIEKSSADEIEAVLAHELGHYANNDPTKLLVLSQVQIWFTMSLFTLFINNVSLYRSFGFQVGPSLLEKVAGTRSSQLLNYLPVIIGLELFQLVLNPTDALVKFLLNSAIRRMEYAADRFAATLTRPGPTRSELAAAAEFNADSHNAAVKVDPNQKQEYVDLLGRALIKLHVHNLSTMHHDPLFSAYHYSHPTLAERLDALQALRPHLKKHK</sequence>
<comment type="caution">
    <text evidence="15">Lacks conserved residue(s) required for the propagation of feature annotation.</text>
</comment>
<keyword evidence="19" id="KW-1185">Reference proteome</keyword>
<comment type="subcellular location">
    <subcellularLocation>
        <location evidence="1 15">Endoplasmic reticulum membrane</location>
        <topology evidence="1 15">Multi-pass membrane protein</topology>
    </subcellularLocation>
</comment>
<dbReference type="GeneID" id="23565588"/>
<feature type="transmembrane region" description="Helical" evidence="15">
    <location>
        <begin position="26"/>
        <end position="43"/>
    </location>
</feature>
<dbReference type="InParanoid" id="A0A0D1BVN8"/>
<dbReference type="CDD" id="cd07343">
    <property type="entry name" value="M48A_Zmpste24p_like"/>
    <property type="match status" value="1"/>
</dbReference>
<keyword evidence="5 15" id="KW-0378">Hydrolase</keyword>
<evidence type="ECO:0000256" key="14">
    <source>
        <dbReference type="PIRSR" id="PIRSR627057-2"/>
    </source>
</evidence>
<dbReference type="OMA" id="FVIEEKF"/>
<dbReference type="STRING" id="237631.A0A0D1BVN8"/>
<reference evidence="18 19" key="1">
    <citation type="journal article" date="2006" name="Nature">
        <title>Insights from the genome of the biotrophic fungal plant pathogen Ustilago maydis.</title>
        <authorList>
            <person name="Kamper J."/>
            <person name="Kahmann R."/>
            <person name="Bolker M."/>
            <person name="Ma L.J."/>
            <person name="Brefort T."/>
            <person name="Saville B.J."/>
            <person name="Banuett F."/>
            <person name="Kronstad J.W."/>
            <person name="Gold S.E."/>
            <person name="Muller O."/>
            <person name="Perlin M.H."/>
            <person name="Wosten H.A."/>
            <person name="de Vries R."/>
            <person name="Ruiz-Herrera J."/>
            <person name="Reynaga-Pena C.G."/>
            <person name="Snetselaar K."/>
            <person name="McCann M."/>
            <person name="Perez-Martin J."/>
            <person name="Feldbrugge M."/>
            <person name="Basse C.W."/>
            <person name="Steinberg G."/>
            <person name="Ibeas J.I."/>
            <person name="Holloman W."/>
            <person name="Guzman P."/>
            <person name="Farman M."/>
            <person name="Stajich J.E."/>
            <person name="Sentandreu R."/>
            <person name="Gonzalez-Prieto J.M."/>
            <person name="Kennell J.C."/>
            <person name="Molina L."/>
            <person name="Schirawski J."/>
            <person name="Mendoza-Mendoza A."/>
            <person name="Greilinger D."/>
            <person name="Munch K."/>
            <person name="Rossel N."/>
            <person name="Scherer M."/>
            <person name="Vranes M."/>
            <person name="Ladendorf O."/>
            <person name="Vincon V."/>
            <person name="Fuchs U."/>
            <person name="Sandrock B."/>
            <person name="Meng S."/>
            <person name="Ho E.C."/>
            <person name="Cahill M.J."/>
            <person name="Boyce K.J."/>
            <person name="Klose J."/>
            <person name="Klosterman S.J."/>
            <person name="Deelstra H.J."/>
            <person name="Ortiz-Castellanos L."/>
            <person name="Li W."/>
            <person name="Sanchez-Alonso P."/>
            <person name="Schreier P.H."/>
            <person name="Hauser-Hahn I."/>
            <person name="Vaupel M."/>
            <person name="Koopmann E."/>
            <person name="Friedrich G."/>
            <person name="Voss H."/>
            <person name="Schluter T."/>
            <person name="Margolis J."/>
            <person name="Platt D."/>
            <person name="Swimmer C."/>
            <person name="Gnirke A."/>
            <person name="Chen F."/>
            <person name="Vysotskaia V."/>
            <person name="Mannhaupt G."/>
            <person name="Guldener U."/>
            <person name="Munsterkotter M."/>
            <person name="Haase D."/>
            <person name="Oesterheld M."/>
            <person name="Mewes H.W."/>
            <person name="Mauceli E.W."/>
            <person name="DeCaprio D."/>
            <person name="Wade C.M."/>
            <person name="Butler J."/>
            <person name="Young S."/>
            <person name="Jaffe D.B."/>
            <person name="Calvo S."/>
            <person name="Nusbaum C."/>
            <person name="Galagan J."/>
            <person name="Birren B.W."/>
        </authorList>
    </citation>
    <scope>NUCLEOTIDE SEQUENCE [LARGE SCALE GENOMIC DNA]</scope>
    <source>
        <strain evidence="19">DSM 14603 / FGSC 9021 / UM521</strain>
    </source>
</reference>
<feature type="transmembrane region" description="Helical" evidence="15">
    <location>
        <begin position="78"/>
        <end position="98"/>
    </location>
</feature>
<evidence type="ECO:0000256" key="7">
    <source>
        <dbReference type="ARBA" id="ARBA00022833"/>
    </source>
</evidence>
<dbReference type="Gene3D" id="3.30.2010.10">
    <property type="entry name" value="Metalloproteases ('zincins'), catalytic domain"/>
    <property type="match status" value="1"/>
</dbReference>
<keyword evidence="4 14" id="KW-0479">Metal-binding</keyword>
<comment type="similarity">
    <text evidence="12 15">Belongs to the peptidase M48A family.</text>
</comment>
<dbReference type="InterPro" id="IPR032456">
    <property type="entry name" value="Peptidase_M48_N"/>
</dbReference>
<keyword evidence="8 15" id="KW-1133">Transmembrane helix</keyword>
<dbReference type="SMR" id="A0A0D1BVN8"/>
<keyword evidence="10 15" id="KW-0472">Membrane</keyword>
<keyword evidence="6 15" id="KW-0256">Endoplasmic reticulum</keyword>
<proteinExistence type="inferred from homology"/>
<accession>A0A0D1BVN8</accession>
<dbReference type="GO" id="GO:0005789">
    <property type="term" value="C:endoplasmic reticulum membrane"/>
    <property type="evidence" value="ECO:0000318"/>
    <property type="project" value="GO_Central"/>
</dbReference>
<evidence type="ECO:0000313" key="18">
    <source>
        <dbReference type="EMBL" id="KIS66057.1"/>
    </source>
</evidence>
<dbReference type="GO" id="GO:0046872">
    <property type="term" value="F:metal ion binding"/>
    <property type="evidence" value="ECO:0007669"/>
    <property type="project" value="UniProtKB-UniRule"/>
</dbReference>
<dbReference type="eggNOG" id="KOG2719">
    <property type="taxonomic scope" value="Eukaryota"/>
</dbReference>
<dbReference type="RefSeq" id="XP_011392174.1">
    <property type="nucleotide sequence ID" value="XM_011393872.1"/>
</dbReference>
<feature type="binding site" evidence="14">
    <location>
        <position position="399"/>
    </location>
    <ligand>
        <name>Zn(2+)</name>
        <dbReference type="ChEBI" id="CHEBI:29105"/>
        <note>catalytic</note>
    </ligand>
</feature>
<comment type="cofactor">
    <cofactor evidence="14 15">
        <name>Zn(2+)</name>
        <dbReference type="ChEBI" id="CHEBI:29105"/>
    </cofactor>
    <text evidence="14 15">Binds 1 zinc ion per subunit.</text>
</comment>
<gene>
    <name evidence="18" type="ORF">UMAG_05800</name>
</gene>
<evidence type="ECO:0000256" key="4">
    <source>
        <dbReference type="ARBA" id="ARBA00022723"/>
    </source>
</evidence>
<dbReference type="EMBL" id="CM003159">
    <property type="protein sequence ID" value="KIS66057.1"/>
    <property type="molecule type" value="Genomic_DNA"/>
</dbReference>
<evidence type="ECO:0000256" key="5">
    <source>
        <dbReference type="ARBA" id="ARBA00022801"/>
    </source>
</evidence>
<dbReference type="PANTHER" id="PTHR10120">
    <property type="entry name" value="CAAX PRENYL PROTEASE 1"/>
    <property type="match status" value="1"/>
</dbReference>
<dbReference type="GO" id="GO:0004222">
    <property type="term" value="F:metalloendopeptidase activity"/>
    <property type="evidence" value="ECO:0000318"/>
    <property type="project" value="GO_Central"/>
</dbReference>